<dbReference type="STRING" id="1380566.A0A179F5X9"/>
<protein>
    <submittedName>
        <fullName evidence="3">Short-chain dehydrogenase/reductase SDR</fullName>
    </submittedName>
</protein>
<dbReference type="Gene3D" id="3.40.50.720">
    <property type="entry name" value="NAD(P)-binding Rossmann-like Domain"/>
    <property type="match status" value="1"/>
</dbReference>
<dbReference type="InterPro" id="IPR036291">
    <property type="entry name" value="NAD(P)-bd_dom_sf"/>
</dbReference>
<dbReference type="CDD" id="cd05233">
    <property type="entry name" value="SDR_c"/>
    <property type="match status" value="1"/>
</dbReference>
<dbReference type="PANTHER" id="PTHR43669">
    <property type="entry name" value="5-KETO-D-GLUCONATE 5-REDUCTASE"/>
    <property type="match status" value="1"/>
</dbReference>
<proteinExistence type="inferred from homology"/>
<comment type="similarity">
    <text evidence="1">Belongs to the short-chain dehydrogenases/reductases (SDR) family.</text>
</comment>
<evidence type="ECO:0000313" key="4">
    <source>
        <dbReference type="Proteomes" id="UP000078397"/>
    </source>
</evidence>
<dbReference type="GeneID" id="28849801"/>
<dbReference type="SUPFAM" id="SSF51735">
    <property type="entry name" value="NAD(P)-binding Rossmann-fold domains"/>
    <property type="match status" value="1"/>
</dbReference>
<dbReference type="KEGG" id="pchm:VFPPC_06839"/>
<keyword evidence="4" id="KW-1185">Reference proteome</keyword>
<dbReference type="Pfam" id="PF00106">
    <property type="entry name" value="adh_short"/>
    <property type="match status" value="1"/>
</dbReference>
<gene>
    <name evidence="3" type="ORF">VFPPC_06839</name>
</gene>
<name>A0A179F5X9_METCM</name>
<comment type="caution">
    <text evidence="3">The sequence shown here is derived from an EMBL/GenBank/DDBJ whole genome shotgun (WGS) entry which is preliminary data.</text>
</comment>
<organism evidence="3 4">
    <name type="scientific">Pochonia chlamydosporia 170</name>
    <dbReference type="NCBI Taxonomy" id="1380566"/>
    <lineage>
        <taxon>Eukaryota</taxon>
        <taxon>Fungi</taxon>
        <taxon>Dikarya</taxon>
        <taxon>Ascomycota</taxon>
        <taxon>Pezizomycotina</taxon>
        <taxon>Sordariomycetes</taxon>
        <taxon>Hypocreomycetidae</taxon>
        <taxon>Hypocreales</taxon>
        <taxon>Clavicipitaceae</taxon>
        <taxon>Pochonia</taxon>
    </lineage>
</organism>
<dbReference type="AlphaFoldDB" id="A0A179F5X9"/>
<dbReference type="PANTHER" id="PTHR43669:SF4">
    <property type="entry name" value="SHORT-CHAIN DEHYDROGENASE"/>
    <property type="match status" value="1"/>
</dbReference>
<dbReference type="GO" id="GO:0016491">
    <property type="term" value="F:oxidoreductase activity"/>
    <property type="evidence" value="ECO:0007669"/>
    <property type="project" value="UniProtKB-KW"/>
</dbReference>
<evidence type="ECO:0000256" key="1">
    <source>
        <dbReference type="ARBA" id="ARBA00006484"/>
    </source>
</evidence>
<accession>A0A179F5X9</accession>
<dbReference type="Proteomes" id="UP000078397">
    <property type="component" value="Unassembled WGS sequence"/>
</dbReference>
<dbReference type="EMBL" id="LSBJ02000008">
    <property type="protein sequence ID" value="OAQ60741.1"/>
    <property type="molecule type" value="Genomic_DNA"/>
</dbReference>
<dbReference type="RefSeq" id="XP_018138619.1">
    <property type="nucleotide sequence ID" value="XM_018285807.1"/>
</dbReference>
<reference evidence="3 4" key="1">
    <citation type="journal article" date="2016" name="PLoS Pathog.">
        <title>Biosynthesis of antibiotic leucinostatins in bio-control fungus Purpureocillium lilacinum and their inhibition on phytophthora revealed by genome mining.</title>
        <authorList>
            <person name="Wang G."/>
            <person name="Liu Z."/>
            <person name="Lin R."/>
            <person name="Li E."/>
            <person name="Mao Z."/>
            <person name="Ling J."/>
            <person name="Yang Y."/>
            <person name="Yin W.B."/>
            <person name="Xie B."/>
        </authorList>
    </citation>
    <scope>NUCLEOTIDE SEQUENCE [LARGE SCALE GENOMIC DNA]</scope>
    <source>
        <strain evidence="3">170</strain>
    </source>
</reference>
<evidence type="ECO:0000256" key="2">
    <source>
        <dbReference type="ARBA" id="ARBA00023002"/>
    </source>
</evidence>
<keyword evidence="2" id="KW-0560">Oxidoreductase</keyword>
<evidence type="ECO:0000313" key="3">
    <source>
        <dbReference type="EMBL" id="OAQ60741.1"/>
    </source>
</evidence>
<sequence>MSSKPIVVIFGAGANIGAAVTKTFVEAGYRVCAVSRSAKPSDDGNVLSVQADLSKPAEVPPVFDTIKSHWGSDAFPKVIIWNAGRRTPTPDKSNIFSVPTEDLLTDFAIANASPWAAANEAIKNWADNVQGVFICNGNIMGKAVFPHPDYTTLGVGKRAAAYWVEAADITYKPKGLRFYFADERTAEGRPVGSVPGADSHARMFLELAKGNDDLPWYLTFVQGKYKQF</sequence>
<dbReference type="OrthoDB" id="5336600at2759"/>
<dbReference type="InterPro" id="IPR002347">
    <property type="entry name" value="SDR_fam"/>
</dbReference>